<feature type="compositionally biased region" description="Acidic residues" evidence="1">
    <location>
        <begin position="178"/>
        <end position="193"/>
    </location>
</feature>
<sequence length="614" mass="70729">MDISTAISLYIKDTPYKSWDLAQCLRQLTVNYQNLTSKNKPEIIDELRSQLSFLSTHQSICQKGRKKALQLCENVANFFESKEAMTFFEGVDVKVRNQRCMPFDQYMYNEDQLGSQGLENARIGLLKAKSSLYQSEVKIAFVDDELSAISSGVEAKPTVLTREQDRPSDVSEGMEKDQGDDEKEEDEEEEEETPAPREKTSDCYKCLFQQSERKIPAWWRIADLTSRSELDIPDEYFYALQVELTSRRNPKLSQSAETLLVTLEKLPQQELVDVARSFYKDGSESLLKRLSMLRVSKKASAEEQLKACILGVELATSSEQIEVLPDLKTLKSDDREVIWIFKVLAKMLENVEYGITHDHCSERDVDVLYDSVFFEILRDVVNVHFGEICSRASRDRKQHTIDKLSDGSRVDWLFCHRAYGEGSKWGREFGLMENASIKPDNQGKIAGDTIKGEVNLRDMLKALEHSFPEEGVSDVIDQARKKILLPGIFFSAWNLRIVVAALLDHSWVGVIDSGSFTIPTKVEDLHMAVRCCRVLLEVKVRYSRNFGFRLRTRNQTWRKSELRKKKEKVDFGTRGAWQISSEAKEARELGYRRRKQYIARLFFSFLRINVAMRL</sequence>
<feature type="region of interest" description="Disordered" evidence="1">
    <location>
        <begin position="158"/>
        <end position="201"/>
    </location>
</feature>
<dbReference type="Proteomes" id="UP000274822">
    <property type="component" value="Unassembled WGS sequence"/>
</dbReference>
<accession>A0A433QJ05</accession>
<dbReference type="AlphaFoldDB" id="A0A433QJ05"/>
<gene>
    <name evidence="2" type="ORF">BC938DRAFT_480536</name>
</gene>
<name>A0A433QJ05_9FUNG</name>
<proteinExistence type="predicted"/>
<evidence type="ECO:0000256" key="1">
    <source>
        <dbReference type="SAM" id="MobiDB-lite"/>
    </source>
</evidence>
<evidence type="ECO:0000313" key="2">
    <source>
        <dbReference type="EMBL" id="RUS29541.1"/>
    </source>
</evidence>
<comment type="caution">
    <text evidence="2">The sequence shown here is derived from an EMBL/GenBank/DDBJ whole genome shotgun (WGS) entry which is preliminary data.</text>
</comment>
<keyword evidence="3" id="KW-1185">Reference proteome</keyword>
<evidence type="ECO:0000313" key="3">
    <source>
        <dbReference type="Proteomes" id="UP000274822"/>
    </source>
</evidence>
<feature type="compositionally biased region" description="Basic and acidic residues" evidence="1">
    <location>
        <begin position="162"/>
        <end position="177"/>
    </location>
</feature>
<organism evidence="2 3">
    <name type="scientific">Jimgerdemannia flammicorona</name>
    <dbReference type="NCBI Taxonomy" id="994334"/>
    <lineage>
        <taxon>Eukaryota</taxon>
        <taxon>Fungi</taxon>
        <taxon>Fungi incertae sedis</taxon>
        <taxon>Mucoromycota</taxon>
        <taxon>Mucoromycotina</taxon>
        <taxon>Endogonomycetes</taxon>
        <taxon>Endogonales</taxon>
        <taxon>Endogonaceae</taxon>
        <taxon>Jimgerdemannia</taxon>
    </lineage>
</organism>
<dbReference type="EMBL" id="RBNJ01005059">
    <property type="protein sequence ID" value="RUS29541.1"/>
    <property type="molecule type" value="Genomic_DNA"/>
</dbReference>
<protein>
    <submittedName>
        <fullName evidence="2">Uncharacterized protein</fullName>
    </submittedName>
</protein>
<reference evidence="2 3" key="1">
    <citation type="journal article" date="2018" name="New Phytol.">
        <title>Phylogenomics of Endogonaceae and evolution of mycorrhizas within Mucoromycota.</title>
        <authorList>
            <person name="Chang Y."/>
            <person name="Desiro A."/>
            <person name="Na H."/>
            <person name="Sandor L."/>
            <person name="Lipzen A."/>
            <person name="Clum A."/>
            <person name="Barry K."/>
            <person name="Grigoriev I.V."/>
            <person name="Martin F.M."/>
            <person name="Stajich J.E."/>
            <person name="Smith M.E."/>
            <person name="Bonito G."/>
            <person name="Spatafora J.W."/>
        </authorList>
    </citation>
    <scope>NUCLEOTIDE SEQUENCE [LARGE SCALE GENOMIC DNA]</scope>
    <source>
        <strain evidence="2 3">AD002</strain>
    </source>
</reference>